<dbReference type="AlphaFoldDB" id="G9ESN3"/>
<proteinExistence type="predicted"/>
<dbReference type="InParanoid" id="G9ESN3"/>
<organism evidence="1 2">
    <name type="scientific">Legionella drancourtii LLAP12</name>
    <dbReference type="NCBI Taxonomy" id="658187"/>
    <lineage>
        <taxon>Bacteria</taxon>
        <taxon>Pseudomonadati</taxon>
        <taxon>Pseudomonadota</taxon>
        <taxon>Gammaproteobacteria</taxon>
        <taxon>Legionellales</taxon>
        <taxon>Legionellaceae</taxon>
        <taxon>Legionella</taxon>
    </lineage>
</organism>
<dbReference type="HOGENOM" id="CLU_130364_0_0_6"/>
<dbReference type="Proteomes" id="UP000002770">
    <property type="component" value="Unassembled WGS sequence"/>
</dbReference>
<sequence length="176" mass="20119">MLWMKLTAIYGQLFASKHGIEDNGTWFKVLNDLTPRALESGLERLMSLSHGKQFCEFPPNALQFRALCLGFYENLRLPSASDAYREIKARAYVTSQNWSHPAVRFTAKRMGLKFLNEKDDANTFSIFKKAYEQVCHLIKQGLEVPEISEPVMLSKTQNKHVASEHLGKMRQILGVL</sequence>
<dbReference type="EMBL" id="JH413846">
    <property type="protein sequence ID" value="EHL29714.1"/>
    <property type="molecule type" value="Genomic_DNA"/>
</dbReference>
<keyword evidence="2" id="KW-1185">Reference proteome</keyword>
<dbReference type="eggNOG" id="ENOG5031GVC">
    <property type="taxonomic scope" value="Bacteria"/>
</dbReference>
<accession>G9ESN3</accession>
<evidence type="ECO:0000313" key="2">
    <source>
        <dbReference type="Proteomes" id="UP000002770"/>
    </source>
</evidence>
<protein>
    <submittedName>
        <fullName evidence="1">Uncharacterized protein</fullName>
    </submittedName>
</protein>
<gene>
    <name evidence="1" type="ORF">LDG_8304</name>
</gene>
<name>G9ESN3_9GAMM</name>
<reference evidence="1 2" key="1">
    <citation type="journal article" date="2011" name="BMC Genomics">
        <title>Insight into cross-talk between intra-amoebal pathogens.</title>
        <authorList>
            <person name="Gimenez G."/>
            <person name="Bertelli C."/>
            <person name="Moliner C."/>
            <person name="Robert C."/>
            <person name="Raoult D."/>
            <person name="Fournier P.E."/>
            <person name="Greub G."/>
        </authorList>
    </citation>
    <scope>NUCLEOTIDE SEQUENCE [LARGE SCALE GENOMIC DNA]</scope>
    <source>
        <strain evidence="1 2">LLAP12</strain>
    </source>
</reference>
<dbReference type="STRING" id="658187.LDG_8304"/>
<evidence type="ECO:0000313" key="1">
    <source>
        <dbReference type="EMBL" id="EHL29714.1"/>
    </source>
</evidence>
<dbReference type="RefSeq" id="WP_006872183.1">
    <property type="nucleotide sequence ID" value="NZ_JH413846.1"/>
</dbReference>